<reference evidence="1 2" key="1">
    <citation type="journal article" date="2012" name="J. Bacteriol.">
        <title>Genome sequence of the cycloprodigiosin-producing bacterial strain Pseudoalteromonas rubra ATCC 29570(T).</title>
        <authorList>
            <person name="Xie B.B."/>
            <person name="Shu Y.L."/>
            <person name="Qin Q.L."/>
            <person name="Rong J.C."/>
            <person name="Zhang X.Y."/>
            <person name="Chen X.L."/>
            <person name="Zhou B.C."/>
            <person name="Zhang Y.Z."/>
        </authorList>
    </citation>
    <scope>NUCLEOTIDE SEQUENCE [LARGE SCALE GENOMIC DNA]</scope>
    <source>
        <strain evidence="1 2">DSM 6842</strain>
    </source>
</reference>
<organism evidence="1 2">
    <name type="scientific">Pseudoalteromonas rubra</name>
    <dbReference type="NCBI Taxonomy" id="43658"/>
    <lineage>
        <taxon>Bacteria</taxon>
        <taxon>Pseudomonadati</taxon>
        <taxon>Pseudomonadota</taxon>
        <taxon>Gammaproteobacteria</taxon>
        <taxon>Alteromonadales</taxon>
        <taxon>Pseudoalteromonadaceae</taxon>
        <taxon>Pseudoalteromonas</taxon>
    </lineage>
</organism>
<name>A0A8T0C2A5_9GAMM</name>
<gene>
    <name evidence="1" type="ORF">PRUB_b0680</name>
</gene>
<dbReference type="Proteomes" id="UP000016480">
    <property type="component" value="Unassembled WGS sequence"/>
</dbReference>
<accession>A0A8T0C2A5</accession>
<protein>
    <submittedName>
        <fullName evidence="1">Uncharacterized protein</fullName>
    </submittedName>
</protein>
<dbReference type="EMBL" id="AHCD03000044">
    <property type="protein sequence ID" value="KAF7781457.1"/>
    <property type="molecule type" value="Genomic_DNA"/>
</dbReference>
<evidence type="ECO:0000313" key="2">
    <source>
        <dbReference type="Proteomes" id="UP000016480"/>
    </source>
</evidence>
<sequence length="39" mass="4290">MYDEMFSLILAAKKSGSEISVKVNGCDNGRPKVIWVSES</sequence>
<dbReference type="AlphaFoldDB" id="A0A8T0C2A5"/>
<comment type="caution">
    <text evidence="1">The sequence shown here is derived from an EMBL/GenBank/DDBJ whole genome shotgun (WGS) entry which is preliminary data.</text>
</comment>
<proteinExistence type="predicted"/>
<evidence type="ECO:0000313" key="1">
    <source>
        <dbReference type="EMBL" id="KAF7781457.1"/>
    </source>
</evidence>